<comment type="caution">
    <text evidence="2">The sequence shown here is derived from an EMBL/GenBank/DDBJ whole genome shotgun (WGS) entry which is preliminary data.</text>
</comment>
<keyword evidence="1" id="KW-1133">Transmembrane helix</keyword>
<dbReference type="EMBL" id="JACGWL010000005">
    <property type="protein sequence ID" value="KAK4401659.1"/>
    <property type="molecule type" value="Genomic_DNA"/>
</dbReference>
<feature type="transmembrane region" description="Helical" evidence="1">
    <location>
        <begin position="31"/>
        <end position="51"/>
    </location>
</feature>
<keyword evidence="3" id="KW-1185">Reference proteome</keyword>
<name>A0AAE2BXR7_9LAMI</name>
<keyword evidence="1" id="KW-0812">Transmembrane</keyword>
<evidence type="ECO:0000313" key="3">
    <source>
        <dbReference type="Proteomes" id="UP001289374"/>
    </source>
</evidence>
<keyword evidence="1" id="KW-0472">Membrane</keyword>
<evidence type="ECO:0000256" key="1">
    <source>
        <dbReference type="SAM" id="Phobius"/>
    </source>
</evidence>
<sequence>MSESEDVKFSLRVMMNKEENKVLYAEVGSSFADVLLSFLTLPLGTIVRLLVRQLCRRSTYCWKLKHSVSRLEVCVCALVSYKSIAFQLLRQCSSSYVPS</sequence>
<proteinExistence type="predicted"/>
<organism evidence="2 3">
    <name type="scientific">Sesamum angolense</name>
    <dbReference type="NCBI Taxonomy" id="2727404"/>
    <lineage>
        <taxon>Eukaryota</taxon>
        <taxon>Viridiplantae</taxon>
        <taxon>Streptophyta</taxon>
        <taxon>Embryophyta</taxon>
        <taxon>Tracheophyta</taxon>
        <taxon>Spermatophyta</taxon>
        <taxon>Magnoliopsida</taxon>
        <taxon>eudicotyledons</taxon>
        <taxon>Gunneridae</taxon>
        <taxon>Pentapetalae</taxon>
        <taxon>asterids</taxon>
        <taxon>lamiids</taxon>
        <taxon>Lamiales</taxon>
        <taxon>Pedaliaceae</taxon>
        <taxon>Sesamum</taxon>
    </lineage>
</organism>
<gene>
    <name evidence="2" type="ORF">Sango_0906600</name>
</gene>
<dbReference type="InterPro" id="IPR007750">
    <property type="entry name" value="DUF674"/>
</dbReference>
<reference evidence="2" key="1">
    <citation type="submission" date="2020-06" db="EMBL/GenBank/DDBJ databases">
        <authorList>
            <person name="Li T."/>
            <person name="Hu X."/>
            <person name="Zhang T."/>
            <person name="Song X."/>
            <person name="Zhang H."/>
            <person name="Dai N."/>
            <person name="Sheng W."/>
            <person name="Hou X."/>
            <person name="Wei L."/>
        </authorList>
    </citation>
    <scope>NUCLEOTIDE SEQUENCE</scope>
    <source>
        <strain evidence="2">K16</strain>
        <tissue evidence="2">Leaf</tissue>
    </source>
</reference>
<protein>
    <submittedName>
        <fullName evidence="2">Uncharacterized protein</fullName>
    </submittedName>
</protein>
<dbReference type="Proteomes" id="UP001289374">
    <property type="component" value="Unassembled WGS sequence"/>
</dbReference>
<dbReference type="PANTHER" id="PTHR33103:SF27">
    <property type="entry name" value="OS04G0594700 PROTEIN"/>
    <property type="match status" value="1"/>
</dbReference>
<evidence type="ECO:0000313" key="2">
    <source>
        <dbReference type="EMBL" id="KAK4401659.1"/>
    </source>
</evidence>
<reference evidence="2" key="2">
    <citation type="journal article" date="2024" name="Plant">
        <title>Genomic evolution and insights into agronomic trait innovations of Sesamum species.</title>
        <authorList>
            <person name="Miao H."/>
            <person name="Wang L."/>
            <person name="Qu L."/>
            <person name="Liu H."/>
            <person name="Sun Y."/>
            <person name="Le M."/>
            <person name="Wang Q."/>
            <person name="Wei S."/>
            <person name="Zheng Y."/>
            <person name="Lin W."/>
            <person name="Duan Y."/>
            <person name="Cao H."/>
            <person name="Xiong S."/>
            <person name="Wang X."/>
            <person name="Wei L."/>
            <person name="Li C."/>
            <person name="Ma Q."/>
            <person name="Ju M."/>
            <person name="Zhao R."/>
            <person name="Li G."/>
            <person name="Mu C."/>
            <person name="Tian Q."/>
            <person name="Mei H."/>
            <person name="Zhang T."/>
            <person name="Gao T."/>
            <person name="Zhang H."/>
        </authorList>
    </citation>
    <scope>NUCLEOTIDE SEQUENCE</scope>
    <source>
        <strain evidence="2">K16</strain>
    </source>
</reference>
<accession>A0AAE2BXR7</accession>
<dbReference type="AlphaFoldDB" id="A0AAE2BXR7"/>
<dbReference type="Pfam" id="PF05056">
    <property type="entry name" value="DUF674"/>
    <property type="match status" value="1"/>
</dbReference>
<dbReference type="PANTHER" id="PTHR33103">
    <property type="entry name" value="OS01G0153900 PROTEIN"/>
    <property type="match status" value="1"/>
</dbReference>